<evidence type="ECO:0000313" key="3">
    <source>
        <dbReference type="Proteomes" id="UP001066276"/>
    </source>
</evidence>
<keyword evidence="3" id="KW-1185">Reference proteome</keyword>
<evidence type="ECO:0000313" key="2">
    <source>
        <dbReference type="EMBL" id="KAJ1178764.1"/>
    </source>
</evidence>
<organism evidence="2 3">
    <name type="scientific">Pleurodeles waltl</name>
    <name type="common">Iberian ribbed newt</name>
    <dbReference type="NCBI Taxonomy" id="8319"/>
    <lineage>
        <taxon>Eukaryota</taxon>
        <taxon>Metazoa</taxon>
        <taxon>Chordata</taxon>
        <taxon>Craniata</taxon>
        <taxon>Vertebrata</taxon>
        <taxon>Euteleostomi</taxon>
        <taxon>Amphibia</taxon>
        <taxon>Batrachia</taxon>
        <taxon>Caudata</taxon>
        <taxon>Salamandroidea</taxon>
        <taxon>Salamandridae</taxon>
        <taxon>Pleurodelinae</taxon>
        <taxon>Pleurodeles</taxon>
    </lineage>
</organism>
<feature type="compositionally biased region" description="Basic and acidic residues" evidence="1">
    <location>
        <begin position="1"/>
        <end position="15"/>
    </location>
</feature>
<feature type="region of interest" description="Disordered" evidence="1">
    <location>
        <begin position="77"/>
        <end position="115"/>
    </location>
</feature>
<feature type="compositionally biased region" description="Basic residues" evidence="1">
    <location>
        <begin position="24"/>
        <end position="38"/>
    </location>
</feature>
<gene>
    <name evidence="2" type="ORF">NDU88_004006</name>
</gene>
<sequence>MIEGHPHQLRADPRSPRPWSPGVHSHRRAASARPRRWAGRVSTGPLPCFTPSGGRTAAGPLRVSAGLSCDIGCEVGSSLSGPEGAAQQHSPHTGEFHSRPLWGKLKARDRAQEGN</sequence>
<feature type="region of interest" description="Disordered" evidence="1">
    <location>
        <begin position="1"/>
        <end position="57"/>
    </location>
</feature>
<reference evidence="2" key="1">
    <citation type="journal article" date="2022" name="bioRxiv">
        <title>Sequencing and chromosome-scale assembly of the giantPleurodeles waltlgenome.</title>
        <authorList>
            <person name="Brown T."/>
            <person name="Elewa A."/>
            <person name="Iarovenko S."/>
            <person name="Subramanian E."/>
            <person name="Araus A.J."/>
            <person name="Petzold A."/>
            <person name="Susuki M."/>
            <person name="Suzuki K.-i.T."/>
            <person name="Hayashi T."/>
            <person name="Toyoda A."/>
            <person name="Oliveira C."/>
            <person name="Osipova E."/>
            <person name="Leigh N.D."/>
            <person name="Simon A."/>
            <person name="Yun M.H."/>
        </authorList>
    </citation>
    <scope>NUCLEOTIDE SEQUENCE</scope>
    <source>
        <strain evidence="2">20211129_DDA</strain>
        <tissue evidence="2">Liver</tissue>
    </source>
</reference>
<dbReference type="EMBL" id="JANPWB010000006">
    <property type="protein sequence ID" value="KAJ1178764.1"/>
    <property type="molecule type" value="Genomic_DNA"/>
</dbReference>
<accession>A0AAV7TS90</accession>
<dbReference type="Proteomes" id="UP001066276">
    <property type="component" value="Chromosome 3_2"/>
</dbReference>
<comment type="caution">
    <text evidence="2">The sequence shown here is derived from an EMBL/GenBank/DDBJ whole genome shotgun (WGS) entry which is preliminary data.</text>
</comment>
<evidence type="ECO:0000256" key="1">
    <source>
        <dbReference type="SAM" id="MobiDB-lite"/>
    </source>
</evidence>
<protein>
    <submittedName>
        <fullName evidence="2">Uncharacterized protein</fullName>
    </submittedName>
</protein>
<name>A0AAV7TS90_PLEWA</name>
<dbReference type="AlphaFoldDB" id="A0AAV7TS90"/>
<proteinExistence type="predicted"/>
<feature type="compositionally biased region" description="Basic and acidic residues" evidence="1">
    <location>
        <begin position="106"/>
        <end position="115"/>
    </location>
</feature>